<evidence type="ECO:0000313" key="2">
    <source>
        <dbReference type="Proteomes" id="UP000518605"/>
    </source>
</evidence>
<dbReference type="EMBL" id="JACHXW010000006">
    <property type="protein sequence ID" value="MBB3152410.1"/>
    <property type="molecule type" value="Genomic_DNA"/>
</dbReference>
<organism evidence="1 2">
    <name type="scientific">Paenibacillus endophyticus</name>
    <dbReference type="NCBI Taxonomy" id="1294268"/>
    <lineage>
        <taxon>Bacteria</taxon>
        <taxon>Bacillati</taxon>
        <taxon>Bacillota</taxon>
        <taxon>Bacilli</taxon>
        <taxon>Bacillales</taxon>
        <taxon>Paenibacillaceae</taxon>
        <taxon>Paenibacillus</taxon>
    </lineage>
</organism>
<accession>A0A7W5GA57</accession>
<evidence type="ECO:0000313" key="1">
    <source>
        <dbReference type="EMBL" id="MBB3152410.1"/>
    </source>
</evidence>
<dbReference type="Proteomes" id="UP000518605">
    <property type="component" value="Unassembled WGS sequence"/>
</dbReference>
<protein>
    <submittedName>
        <fullName evidence="1">Uncharacterized protein</fullName>
    </submittedName>
</protein>
<reference evidence="1 2" key="1">
    <citation type="submission" date="2020-08" db="EMBL/GenBank/DDBJ databases">
        <title>Genomic Encyclopedia of Type Strains, Phase III (KMG-III): the genomes of soil and plant-associated and newly described type strains.</title>
        <authorList>
            <person name="Whitman W."/>
        </authorList>
    </citation>
    <scope>NUCLEOTIDE SEQUENCE [LARGE SCALE GENOMIC DNA]</scope>
    <source>
        <strain evidence="1 2">CECT 8234</strain>
    </source>
</reference>
<comment type="caution">
    <text evidence="1">The sequence shown here is derived from an EMBL/GenBank/DDBJ whole genome shotgun (WGS) entry which is preliminary data.</text>
</comment>
<gene>
    <name evidence="1" type="ORF">FHS16_002460</name>
</gene>
<dbReference type="RefSeq" id="WP_183562340.1">
    <property type="nucleotide sequence ID" value="NZ_CBCSLB010000005.1"/>
</dbReference>
<name>A0A7W5GA57_9BACL</name>
<dbReference type="AlphaFoldDB" id="A0A7W5GA57"/>
<sequence length="117" mass="12941">MANRARPPLFNPKSVNKILLKKTPPGSQQSGPTFNRLTVLWVDNRGVPFNTTGFNAALFRGNTLVQTAFFDRFGVVYFSAISTLTTVNYTIQVYDSFGRVYRTKSIPAGVEAFSVIG</sequence>
<keyword evidence="2" id="KW-1185">Reference proteome</keyword>
<proteinExistence type="predicted"/>